<evidence type="ECO:0000313" key="2">
    <source>
        <dbReference type="Proteomes" id="UP000030645"/>
    </source>
</evidence>
<evidence type="ECO:0000313" key="1">
    <source>
        <dbReference type="EMBL" id="EXC33892.1"/>
    </source>
</evidence>
<sequence>MPPDPATPPQALLNAAQLPQVSTTPCDPHRPASPLSNSCLTSSLTLDKSSLTAIRDSPPKALLLIFIGY</sequence>
<dbReference type="EMBL" id="KE346345">
    <property type="protein sequence ID" value="EXC33892.1"/>
    <property type="molecule type" value="Genomic_DNA"/>
</dbReference>
<proteinExistence type="predicted"/>
<reference evidence="2" key="1">
    <citation type="submission" date="2013-01" db="EMBL/GenBank/DDBJ databases">
        <title>Draft Genome Sequence of a Mulberry Tree, Morus notabilis C.K. Schneid.</title>
        <authorList>
            <person name="He N."/>
            <person name="Zhao S."/>
        </authorList>
    </citation>
    <scope>NUCLEOTIDE SEQUENCE</scope>
</reference>
<protein>
    <submittedName>
        <fullName evidence="1">Uncharacterized protein</fullName>
    </submittedName>
</protein>
<organism evidence="1 2">
    <name type="scientific">Morus notabilis</name>
    <dbReference type="NCBI Taxonomy" id="981085"/>
    <lineage>
        <taxon>Eukaryota</taxon>
        <taxon>Viridiplantae</taxon>
        <taxon>Streptophyta</taxon>
        <taxon>Embryophyta</taxon>
        <taxon>Tracheophyta</taxon>
        <taxon>Spermatophyta</taxon>
        <taxon>Magnoliopsida</taxon>
        <taxon>eudicotyledons</taxon>
        <taxon>Gunneridae</taxon>
        <taxon>Pentapetalae</taxon>
        <taxon>rosids</taxon>
        <taxon>fabids</taxon>
        <taxon>Rosales</taxon>
        <taxon>Moraceae</taxon>
        <taxon>Moreae</taxon>
        <taxon>Morus</taxon>
    </lineage>
</organism>
<keyword evidence="2" id="KW-1185">Reference proteome</keyword>
<gene>
    <name evidence="1" type="ORF">L484_012780</name>
</gene>
<dbReference type="AlphaFoldDB" id="W9SB34"/>
<accession>W9SB34</accession>
<dbReference type="Proteomes" id="UP000030645">
    <property type="component" value="Unassembled WGS sequence"/>
</dbReference>
<name>W9SB34_9ROSA</name>